<evidence type="ECO:0000313" key="2">
    <source>
        <dbReference type="EMBL" id="OLP73468.1"/>
    </source>
</evidence>
<feature type="region of interest" description="Disordered" evidence="1">
    <location>
        <begin position="37"/>
        <end position="63"/>
    </location>
</feature>
<proteinExistence type="predicted"/>
<comment type="caution">
    <text evidence="2">The sequence shown here is derived from an EMBL/GenBank/DDBJ whole genome shotgun (WGS) entry which is preliminary data.</text>
</comment>
<organism evidence="2 3">
    <name type="scientific">Symbiodinium microadriaticum</name>
    <name type="common">Dinoflagellate</name>
    <name type="synonym">Zooxanthella microadriatica</name>
    <dbReference type="NCBI Taxonomy" id="2951"/>
    <lineage>
        <taxon>Eukaryota</taxon>
        <taxon>Sar</taxon>
        <taxon>Alveolata</taxon>
        <taxon>Dinophyceae</taxon>
        <taxon>Suessiales</taxon>
        <taxon>Symbiodiniaceae</taxon>
        <taxon>Symbiodinium</taxon>
    </lineage>
</organism>
<reference evidence="2 3" key="1">
    <citation type="submission" date="2016-02" db="EMBL/GenBank/DDBJ databases">
        <title>Genome analysis of coral dinoflagellate symbionts highlights evolutionary adaptations to a symbiotic lifestyle.</title>
        <authorList>
            <person name="Aranda M."/>
            <person name="Li Y."/>
            <person name="Liew Y.J."/>
            <person name="Baumgarten S."/>
            <person name="Simakov O."/>
            <person name="Wilson M."/>
            <person name="Piel J."/>
            <person name="Ashoor H."/>
            <person name="Bougouffa S."/>
            <person name="Bajic V.B."/>
            <person name="Ryu T."/>
            <person name="Ravasi T."/>
            <person name="Bayer T."/>
            <person name="Micklem G."/>
            <person name="Kim H."/>
            <person name="Bhak J."/>
            <person name="Lajeunesse T.C."/>
            <person name="Voolstra C.R."/>
        </authorList>
    </citation>
    <scope>NUCLEOTIDE SEQUENCE [LARGE SCALE GENOMIC DNA]</scope>
    <source>
        <strain evidence="2 3">CCMP2467</strain>
    </source>
</reference>
<keyword evidence="3" id="KW-1185">Reference proteome</keyword>
<dbReference type="EMBL" id="LSRX01005414">
    <property type="protein sequence ID" value="OLP73468.1"/>
    <property type="molecule type" value="Genomic_DNA"/>
</dbReference>
<dbReference type="Proteomes" id="UP000186817">
    <property type="component" value="Unassembled WGS sequence"/>
</dbReference>
<dbReference type="OrthoDB" id="425313at2759"/>
<dbReference type="AlphaFoldDB" id="A0A1Q9BRZ4"/>
<evidence type="ECO:0000313" key="3">
    <source>
        <dbReference type="Proteomes" id="UP000186817"/>
    </source>
</evidence>
<protein>
    <submittedName>
        <fullName evidence="2">Uncharacterized protein</fullName>
    </submittedName>
</protein>
<accession>A0A1Q9BRZ4</accession>
<evidence type="ECO:0000256" key="1">
    <source>
        <dbReference type="SAM" id="MobiDB-lite"/>
    </source>
</evidence>
<gene>
    <name evidence="2" type="ORF">AK812_SmicGene47283</name>
</gene>
<sequence length="63" mass="6706">AARTAGSEFEKVESRQMFRVPFVTGKQEDFVPGHAASAVDDVCPPEESGNTGGPEQASWHGES</sequence>
<name>A0A1Q9BRZ4_SYMMI</name>
<feature type="non-terminal residue" evidence="2">
    <location>
        <position position="1"/>
    </location>
</feature>